<dbReference type="RefSeq" id="WP_377569262.1">
    <property type="nucleotide sequence ID" value="NZ_JBHTMP010000010.1"/>
</dbReference>
<feature type="region of interest" description="Disordered" evidence="1">
    <location>
        <begin position="100"/>
        <end position="136"/>
    </location>
</feature>
<keyword evidence="3" id="KW-1185">Reference proteome</keyword>
<evidence type="ECO:0000256" key="1">
    <source>
        <dbReference type="SAM" id="MobiDB-lite"/>
    </source>
</evidence>
<sequence>MKPTFVQVFSQPPHEAEKLRRELTQLVQRGDTIVVPQGQYRDTGPDYDHPPRVLRLRVHDTGSITVIDGEIMALVGGWDDEPPPYPSGPRLYYVSMTALRTDGTVTRPPTTTPTTGPPTEAGPGSTDTSSTQPGTQ</sequence>
<feature type="compositionally biased region" description="Polar residues" evidence="1">
    <location>
        <begin position="127"/>
        <end position="136"/>
    </location>
</feature>
<comment type="caution">
    <text evidence="2">The sequence shown here is derived from an EMBL/GenBank/DDBJ whole genome shotgun (WGS) entry which is preliminary data.</text>
</comment>
<gene>
    <name evidence="2" type="ORF">ACFQ4H_09355</name>
</gene>
<proteinExistence type="predicted"/>
<organism evidence="2 3">
    <name type="scientific">Micromonospora sonneratiae</name>
    <dbReference type="NCBI Taxonomy" id="1184706"/>
    <lineage>
        <taxon>Bacteria</taxon>
        <taxon>Bacillati</taxon>
        <taxon>Actinomycetota</taxon>
        <taxon>Actinomycetes</taxon>
        <taxon>Micromonosporales</taxon>
        <taxon>Micromonosporaceae</taxon>
        <taxon>Micromonospora</taxon>
    </lineage>
</organism>
<evidence type="ECO:0000313" key="2">
    <source>
        <dbReference type="EMBL" id="MFD1321294.1"/>
    </source>
</evidence>
<dbReference type="EMBL" id="JBHTMP010000010">
    <property type="protein sequence ID" value="MFD1321294.1"/>
    <property type="molecule type" value="Genomic_DNA"/>
</dbReference>
<accession>A0ABW3YA20</accession>
<protein>
    <submittedName>
        <fullName evidence="2">Uncharacterized protein</fullName>
    </submittedName>
</protein>
<name>A0ABW3YA20_9ACTN</name>
<reference evidence="3" key="1">
    <citation type="journal article" date="2019" name="Int. J. Syst. Evol. Microbiol.">
        <title>The Global Catalogue of Microorganisms (GCM) 10K type strain sequencing project: providing services to taxonomists for standard genome sequencing and annotation.</title>
        <authorList>
            <consortium name="The Broad Institute Genomics Platform"/>
            <consortium name="The Broad Institute Genome Sequencing Center for Infectious Disease"/>
            <person name="Wu L."/>
            <person name="Ma J."/>
        </authorList>
    </citation>
    <scope>NUCLEOTIDE SEQUENCE [LARGE SCALE GENOMIC DNA]</scope>
    <source>
        <strain evidence="3">JCM 31037</strain>
    </source>
</reference>
<dbReference type="Proteomes" id="UP001597260">
    <property type="component" value="Unassembled WGS sequence"/>
</dbReference>
<feature type="compositionally biased region" description="Low complexity" evidence="1">
    <location>
        <begin position="101"/>
        <end position="126"/>
    </location>
</feature>
<evidence type="ECO:0000313" key="3">
    <source>
        <dbReference type="Proteomes" id="UP001597260"/>
    </source>
</evidence>